<proteinExistence type="predicted"/>
<gene>
    <name evidence="1" type="ORF">MNBD_GAMMA20-425</name>
</gene>
<evidence type="ECO:0000313" key="1">
    <source>
        <dbReference type="EMBL" id="VAX03306.1"/>
    </source>
</evidence>
<dbReference type="EMBL" id="UOFU01000318">
    <property type="protein sequence ID" value="VAX03306.1"/>
    <property type="molecule type" value="Genomic_DNA"/>
</dbReference>
<organism evidence="1">
    <name type="scientific">hydrothermal vent metagenome</name>
    <dbReference type="NCBI Taxonomy" id="652676"/>
    <lineage>
        <taxon>unclassified sequences</taxon>
        <taxon>metagenomes</taxon>
        <taxon>ecological metagenomes</taxon>
    </lineage>
</organism>
<accession>A0A3B1AC39</accession>
<protein>
    <submittedName>
        <fullName evidence="1">Uncharacterized protein</fullName>
    </submittedName>
</protein>
<reference evidence="1" key="1">
    <citation type="submission" date="2018-06" db="EMBL/GenBank/DDBJ databases">
        <authorList>
            <person name="Zhirakovskaya E."/>
        </authorList>
    </citation>
    <scope>NUCLEOTIDE SEQUENCE</scope>
</reference>
<dbReference type="AlphaFoldDB" id="A0A3B1AC39"/>
<name>A0A3B1AC39_9ZZZZ</name>
<sequence length="68" mass="8349">MNYSHHLPNHKAFIDCQQHNMTPFMEIRNKSFRIDFSVEQILIQIIQQSRITLIYLNDFYRHCIFSMM</sequence>